<reference evidence="3 4" key="1">
    <citation type="journal article" date="2019" name="Int. J. Syst. Evol. Microbiol.">
        <title>The Global Catalogue of Microorganisms (GCM) 10K type strain sequencing project: providing services to taxonomists for standard genome sequencing and annotation.</title>
        <authorList>
            <consortium name="The Broad Institute Genomics Platform"/>
            <consortium name="The Broad Institute Genome Sequencing Center for Infectious Disease"/>
            <person name="Wu L."/>
            <person name="Ma J."/>
        </authorList>
    </citation>
    <scope>NUCLEOTIDE SEQUENCE [LARGE SCALE GENOMIC DNA]</scope>
    <source>
        <strain evidence="3 4">CGMCC 1.12689</strain>
    </source>
</reference>
<accession>A0ABD6C1D7</accession>
<dbReference type="InterPro" id="IPR026045">
    <property type="entry name" value="Ferric-bd"/>
</dbReference>
<comment type="caution">
    <text evidence="3">The sequence shown here is derived from an EMBL/GenBank/DDBJ whole genome shotgun (WGS) entry which is preliminary data.</text>
</comment>
<keyword evidence="4" id="KW-1185">Reference proteome</keyword>
<keyword evidence="1" id="KW-0732">Signal</keyword>
<dbReference type="Gene3D" id="3.40.190.10">
    <property type="entry name" value="Periplasmic binding protein-like II"/>
    <property type="match status" value="2"/>
</dbReference>
<dbReference type="InterPro" id="IPR006059">
    <property type="entry name" value="SBP"/>
</dbReference>
<dbReference type="Proteomes" id="UP001597185">
    <property type="component" value="Unassembled WGS sequence"/>
</dbReference>
<protein>
    <submittedName>
        <fullName evidence="3">Extracellular solute-binding protein</fullName>
    </submittedName>
</protein>
<proteinExistence type="predicted"/>
<dbReference type="Pfam" id="PF13416">
    <property type="entry name" value="SBP_bac_8"/>
    <property type="match status" value="1"/>
</dbReference>
<evidence type="ECO:0000313" key="3">
    <source>
        <dbReference type="EMBL" id="MFD1570690.1"/>
    </source>
</evidence>
<evidence type="ECO:0000256" key="2">
    <source>
        <dbReference type="SAM" id="MobiDB-lite"/>
    </source>
</evidence>
<evidence type="ECO:0000313" key="4">
    <source>
        <dbReference type="Proteomes" id="UP001597185"/>
    </source>
</evidence>
<dbReference type="RefSeq" id="WP_256416939.1">
    <property type="nucleotide sequence ID" value="NZ_JANHDL010000001.1"/>
</dbReference>
<organism evidence="3 4">
    <name type="scientific">Halorubrum laminariae</name>
    <dbReference type="NCBI Taxonomy" id="1433523"/>
    <lineage>
        <taxon>Archaea</taxon>
        <taxon>Methanobacteriati</taxon>
        <taxon>Methanobacteriota</taxon>
        <taxon>Stenosarchaea group</taxon>
        <taxon>Halobacteria</taxon>
        <taxon>Halobacteriales</taxon>
        <taxon>Haloferacaceae</taxon>
        <taxon>Halorubrum</taxon>
    </lineage>
</organism>
<evidence type="ECO:0000256" key="1">
    <source>
        <dbReference type="ARBA" id="ARBA00022729"/>
    </source>
</evidence>
<name>A0ABD6C1D7_9EURY</name>
<gene>
    <name evidence="3" type="ORF">ACFR9T_08805</name>
</gene>
<dbReference type="PANTHER" id="PTHR30006:SF24">
    <property type="entry name" value="SLL0237 PROTEIN"/>
    <property type="match status" value="1"/>
</dbReference>
<sequence>MTQHESDRRDARDVRRRRFLAAAGAVGTVGIAGCTGGGEDGEDGSDGGDGGDGSDAESSIGQIGSGREGRDAPGGTPMAEMPALEGELTVYSGRGEFLVGELVSYIDDLYDELDLTVRYAGSTDLVNQISNEGDGSPADVFYSVNAGALGALADAGRTQALPDDIAELVRAEFRTDQWIGTSGRARTVPYNTDEFSENDLPNDIMAYPEEFSGNLGWAPSYGSCQAFVTAMRLTEGEEATREWLEAMVESGATAYPDEFRTCQEIADGTIDAAFTNHYYIQRVLDGNPEAPIATAFTQGDAGAMFNVAGAAVVDTATDADLAANFVRHLLSSEAQDYFARSTFEYPLIPEVEPIGELPTIDELDVPDIDLAELSNLEPTIDLMREAGVQI</sequence>
<dbReference type="EMBL" id="JBHUDB010000004">
    <property type="protein sequence ID" value="MFD1570690.1"/>
    <property type="molecule type" value="Genomic_DNA"/>
</dbReference>
<dbReference type="PANTHER" id="PTHR30006">
    <property type="entry name" value="THIAMINE-BINDING PERIPLASMIC PROTEIN-RELATED"/>
    <property type="match status" value="1"/>
</dbReference>
<dbReference type="SUPFAM" id="SSF53850">
    <property type="entry name" value="Periplasmic binding protein-like II"/>
    <property type="match status" value="1"/>
</dbReference>
<dbReference type="AlphaFoldDB" id="A0ABD6C1D7"/>
<feature type="region of interest" description="Disordered" evidence="2">
    <location>
        <begin position="29"/>
        <end position="80"/>
    </location>
</feature>
<dbReference type="PIRSF" id="PIRSF002825">
    <property type="entry name" value="CfbpA"/>
    <property type="match status" value="1"/>
</dbReference>